<feature type="transmembrane region" description="Helical" evidence="5">
    <location>
        <begin position="251"/>
        <end position="277"/>
    </location>
</feature>
<keyword evidence="8" id="KW-1185">Reference proteome</keyword>
<name>A0ABU7LYC1_9PROT</name>
<gene>
    <name evidence="7" type="ORF">V0U35_07570</name>
</gene>
<evidence type="ECO:0000256" key="1">
    <source>
        <dbReference type="ARBA" id="ARBA00004141"/>
    </source>
</evidence>
<comment type="caution">
    <text evidence="7">The sequence shown here is derived from an EMBL/GenBank/DDBJ whole genome shotgun (WGS) entry which is preliminary data.</text>
</comment>
<comment type="subcellular location">
    <subcellularLocation>
        <location evidence="1">Membrane</location>
        <topology evidence="1">Multi-pass membrane protein</topology>
    </subcellularLocation>
</comment>
<feature type="transmembrane region" description="Helical" evidence="5">
    <location>
        <begin position="12"/>
        <end position="42"/>
    </location>
</feature>
<feature type="transmembrane region" description="Helical" evidence="5">
    <location>
        <begin position="385"/>
        <end position="404"/>
    </location>
</feature>
<keyword evidence="2 5" id="KW-0812">Transmembrane</keyword>
<evidence type="ECO:0000256" key="5">
    <source>
        <dbReference type="SAM" id="Phobius"/>
    </source>
</evidence>
<dbReference type="EMBL" id="JAZDRO010000002">
    <property type="protein sequence ID" value="MEE2566538.1"/>
    <property type="molecule type" value="Genomic_DNA"/>
</dbReference>
<dbReference type="RefSeq" id="WP_330196077.1">
    <property type="nucleotide sequence ID" value="NZ_JAZDRO010000002.1"/>
</dbReference>
<keyword evidence="3 5" id="KW-1133">Transmembrane helix</keyword>
<organism evidence="7 8">
    <name type="scientific">Hyphobacterium marinum</name>
    <dbReference type="NCBI Taxonomy" id="3116574"/>
    <lineage>
        <taxon>Bacteria</taxon>
        <taxon>Pseudomonadati</taxon>
        <taxon>Pseudomonadota</taxon>
        <taxon>Alphaproteobacteria</taxon>
        <taxon>Maricaulales</taxon>
        <taxon>Maricaulaceae</taxon>
        <taxon>Hyphobacterium</taxon>
    </lineage>
</organism>
<accession>A0ABU7LYC1</accession>
<feature type="transmembrane region" description="Helical" evidence="5">
    <location>
        <begin position="354"/>
        <end position="373"/>
    </location>
</feature>
<evidence type="ECO:0000256" key="4">
    <source>
        <dbReference type="ARBA" id="ARBA00023136"/>
    </source>
</evidence>
<evidence type="ECO:0000313" key="8">
    <source>
        <dbReference type="Proteomes" id="UP001310692"/>
    </source>
</evidence>
<evidence type="ECO:0000313" key="7">
    <source>
        <dbReference type="EMBL" id="MEE2566538.1"/>
    </source>
</evidence>
<dbReference type="Pfam" id="PF12698">
    <property type="entry name" value="ABC2_membrane_3"/>
    <property type="match status" value="1"/>
</dbReference>
<protein>
    <submittedName>
        <fullName evidence="7">ABC transporter permease</fullName>
    </submittedName>
</protein>
<keyword evidence="4 5" id="KW-0472">Membrane</keyword>
<sequence>MRSIYLIARREYLSYVATWGFWLSLLSVPMFMLIGGGLPALIEGSQPTRYYTVIDETGGEFAAAIDREFANAQREDAMEALAIAAEQLGRADRIPEAEAALNARPGLEGLPEARAILGMPESVPTPDFAGRFIEVEPPARSPDDLRPFLLGEQTISTPEGEQPLFAAIIFRPGGEYGVEIDYWSAHLTDGALLRRVENALRDHLRTERLTAEGISQALLAEVEAIDPEARELNPERTGGDAEVRDAERVPFFVGIAMAFALWVVVFSVVNMLLTAMIEEKGNKILEVLLASARFHEILIGKLAGVAAVSGTLLLFWTALSLGGLVGVQTFATQADLPIAEIIAAILDPGLLLPALGYFIMGYLMFGTVFLAIGSLCDTLQEAQSLMSPIFLVMMIPLFIIVSSIEAPDSGFVQIASWVPFWTPFLMMARLPTEPPMIELIGTTALMVGTGITVIGLAGFVFRQGALGRANADSAKKFLKLGKKKAEA</sequence>
<feature type="transmembrane region" description="Helical" evidence="5">
    <location>
        <begin position="298"/>
        <end position="319"/>
    </location>
</feature>
<evidence type="ECO:0000256" key="2">
    <source>
        <dbReference type="ARBA" id="ARBA00022692"/>
    </source>
</evidence>
<feature type="transmembrane region" description="Helical" evidence="5">
    <location>
        <begin position="439"/>
        <end position="461"/>
    </location>
</feature>
<reference evidence="7 8" key="1">
    <citation type="submission" date="2024-01" db="EMBL/GenBank/DDBJ databases">
        <title>Hyphobacterium bacterium isolated from marine sediment.</title>
        <authorList>
            <person name="Zhao S."/>
        </authorList>
    </citation>
    <scope>NUCLEOTIDE SEQUENCE [LARGE SCALE GENOMIC DNA]</scope>
    <source>
        <strain evidence="7 8">Y60-23</strain>
    </source>
</reference>
<evidence type="ECO:0000259" key="6">
    <source>
        <dbReference type="Pfam" id="PF12698"/>
    </source>
</evidence>
<dbReference type="InterPro" id="IPR013525">
    <property type="entry name" value="ABC2_TM"/>
</dbReference>
<dbReference type="Proteomes" id="UP001310692">
    <property type="component" value="Unassembled WGS sequence"/>
</dbReference>
<dbReference type="PANTHER" id="PTHR43471">
    <property type="entry name" value="ABC TRANSPORTER PERMEASE"/>
    <property type="match status" value="1"/>
</dbReference>
<proteinExistence type="predicted"/>
<feature type="domain" description="ABC-2 type transporter transmembrane" evidence="6">
    <location>
        <begin position="239"/>
        <end position="457"/>
    </location>
</feature>
<evidence type="ECO:0000256" key="3">
    <source>
        <dbReference type="ARBA" id="ARBA00022989"/>
    </source>
</evidence>